<reference evidence="3" key="1">
    <citation type="journal article" date="2021" name="Proc. Natl. Acad. Sci. U.S.A.">
        <title>A Catalog of Tens of Thousands of Viruses from Human Metagenomes Reveals Hidden Associations with Chronic Diseases.</title>
        <authorList>
            <person name="Tisza M.J."/>
            <person name="Buck C.B."/>
        </authorList>
    </citation>
    <scope>NUCLEOTIDE SEQUENCE</scope>
    <source>
        <strain evidence="3">Ct7113</strain>
    </source>
</reference>
<feature type="region of interest" description="Disordered" evidence="1">
    <location>
        <begin position="1"/>
        <end position="21"/>
    </location>
</feature>
<evidence type="ECO:0000313" key="3">
    <source>
        <dbReference type="EMBL" id="DAF99324.1"/>
    </source>
</evidence>
<dbReference type="PANTHER" id="PTHR34047">
    <property type="entry name" value="NUCLEAR INTRON MATURASE 1, MITOCHONDRIAL-RELATED"/>
    <property type="match status" value="1"/>
</dbReference>
<organism evidence="3">
    <name type="scientific">Myoviridae sp. ct7113</name>
    <dbReference type="NCBI Taxonomy" id="2825037"/>
    <lineage>
        <taxon>Viruses</taxon>
        <taxon>Duplodnaviria</taxon>
        <taxon>Heunggongvirae</taxon>
        <taxon>Uroviricota</taxon>
        <taxon>Caudoviricetes</taxon>
    </lineage>
</organism>
<dbReference type="InterPro" id="IPR000477">
    <property type="entry name" value="RT_dom"/>
</dbReference>
<protein>
    <recommendedName>
        <fullName evidence="2">Reverse transcriptase domain-containing protein</fullName>
    </recommendedName>
</protein>
<dbReference type="InterPro" id="IPR043502">
    <property type="entry name" value="DNA/RNA_pol_sf"/>
</dbReference>
<dbReference type="PROSITE" id="PS50878">
    <property type="entry name" value="RT_POL"/>
    <property type="match status" value="1"/>
</dbReference>
<feature type="compositionally biased region" description="Basic residues" evidence="1">
    <location>
        <begin position="1"/>
        <end position="12"/>
    </location>
</feature>
<dbReference type="CDD" id="cd01646">
    <property type="entry name" value="RT_Bac_retron_I"/>
    <property type="match status" value="1"/>
</dbReference>
<evidence type="ECO:0000259" key="2">
    <source>
        <dbReference type="PROSITE" id="PS50878"/>
    </source>
</evidence>
<dbReference type="Pfam" id="PF00078">
    <property type="entry name" value="RVT_1"/>
    <property type="match status" value="1"/>
</dbReference>
<dbReference type="SUPFAM" id="SSF56672">
    <property type="entry name" value="DNA/RNA polymerases"/>
    <property type="match status" value="1"/>
</dbReference>
<accession>A0A8S5UY07</accession>
<dbReference type="InterPro" id="IPR051083">
    <property type="entry name" value="GrpII_Intron_Splice-Mob/Def"/>
</dbReference>
<evidence type="ECO:0000256" key="1">
    <source>
        <dbReference type="SAM" id="MobiDB-lite"/>
    </source>
</evidence>
<feature type="domain" description="Reverse transcriptase" evidence="2">
    <location>
        <begin position="1"/>
        <end position="301"/>
    </location>
</feature>
<proteinExistence type="predicted"/>
<sequence>MPKGRGLVHPKGRWKDREATRRRRTYPVKRANHLFDYLISDENLGNAIDEVNATHRWRPRHRPDKTVQRVEADRAGSIEALRTIIVSGFEPSPARKKRRWDKSAGKWRDIYEPKLWPDQYIHHALVQALQRPMMRGMDPYCCGSIRGRGIHYGVKAMKKWHRDDPKGTRWCAQLDIRHFYDSLKPEVVMARLRQLVKDHRVLDLAERVMRDGVMIGAYFSQWFANTTLQPLDHALRERGPEVTHYLRYMDNFTLYARSKRQLDRAIKMIEDWLKAHELAIKGDWQKFRTADRMPTALGYRFGRGYTYLRKRNLFRMTRQLHSLRRKLARGTRIPVSLAFGLLSRLGQLKHCSSVHLYRRLVRKGTQKMMKQVVREYMRKERRRWNISLAQTA</sequence>
<dbReference type="PANTHER" id="PTHR34047:SF8">
    <property type="entry name" value="PROTEIN YKFC"/>
    <property type="match status" value="1"/>
</dbReference>
<dbReference type="EMBL" id="BK016164">
    <property type="protein sequence ID" value="DAF99324.1"/>
    <property type="molecule type" value="Genomic_DNA"/>
</dbReference>
<name>A0A8S5UY07_9CAUD</name>